<dbReference type="EMBL" id="AYKW01000045">
    <property type="protein sequence ID" value="PIL26337.1"/>
    <property type="molecule type" value="Genomic_DNA"/>
</dbReference>
<sequence>MQEGQRRPPDLTRKLPAEILAMIFCCWKDSCGSNRHGISADWVRSTWICKRWREVALETPALWSSVLISPSTTDTPALETQLDRARGVALDLLVSDPAASNYDVEGALGIVLAKKSPVRKFKIVCDVCHPAVEEFVFSVAADVVSLSVHADEWIEPKNRWLLSSDSFPRLSRLALSTIIPTPGPPLLNLTRLELSDVVDPDTVPPGTGVHRFLAACPNLEDLRTKNCLEYSVDDMLDQGGKDVLPVVTLPKLRSLSMDELALDIATAVGTLRLPALTTFRITADASYANHESDFLVIPQNITETLPPIRRSRRLSLVAGGATTNDVTLSGGSGDTLADRYADSDGVGVRDDWSVFLPDLDSMVEDPNDPVLDFPYCVEYITGLFLARIPNLVVPSSLVRLELHVSDGLPIARDWARFFAAMPRLRTLGIGGTALIQLVLAEFEDDAGLCPELEGLELCVGVRSNTGEDELAKFILRSFGAWVRGRAAPLESLTVRTPKDPDDFGSEDSESGCDSDSDSESSEDSDSASASDEEADYSAAGSASGHDAEPESWVGNLCREVRLGLKGYVHGVFLEETDCSACGAEYEPVGWDAIARGELYGGVTYY</sequence>
<organism evidence="2 3">
    <name type="scientific">Ganoderma sinense ZZ0214-1</name>
    <dbReference type="NCBI Taxonomy" id="1077348"/>
    <lineage>
        <taxon>Eukaryota</taxon>
        <taxon>Fungi</taxon>
        <taxon>Dikarya</taxon>
        <taxon>Basidiomycota</taxon>
        <taxon>Agaricomycotina</taxon>
        <taxon>Agaricomycetes</taxon>
        <taxon>Polyporales</taxon>
        <taxon>Polyporaceae</taxon>
        <taxon>Ganoderma</taxon>
    </lineage>
</organism>
<protein>
    <submittedName>
        <fullName evidence="2">Uncharacterized protein</fullName>
    </submittedName>
</protein>
<keyword evidence="3" id="KW-1185">Reference proteome</keyword>
<feature type="region of interest" description="Disordered" evidence="1">
    <location>
        <begin position="493"/>
        <end position="550"/>
    </location>
</feature>
<reference evidence="2 3" key="1">
    <citation type="journal article" date="2015" name="Sci. Rep.">
        <title>Chromosome-level genome map provides insights into diverse defense mechanisms in the medicinal fungus Ganoderma sinense.</title>
        <authorList>
            <person name="Zhu Y."/>
            <person name="Xu J."/>
            <person name="Sun C."/>
            <person name="Zhou S."/>
            <person name="Xu H."/>
            <person name="Nelson D.R."/>
            <person name="Qian J."/>
            <person name="Song J."/>
            <person name="Luo H."/>
            <person name="Xiang L."/>
            <person name="Li Y."/>
            <person name="Xu Z."/>
            <person name="Ji A."/>
            <person name="Wang L."/>
            <person name="Lu S."/>
            <person name="Hayward A."/>
            <person name="Sun W."/>
            <person name="Li X."/>
            <person name="Schwartz D.C."/>
            <person name="Wang Y."/>
            <person name="Chen S."/>
        </authorList>
    </citation>
    <scope>NUCLEOTIDE SEQUENCE [LARGE SCALE GENOMIC DNA]</scope>
    <source>
        <strain evidence="2 3">ZZ0214-1</strain>
    </source>
</reference>
<gene>
    <name evidence="2" type="ORF">GSI_12093</name>
</gene>
<evidence type="ECO:0000313" key="2">
    <source>
        <dbReference type="EMBL" id="PIL26337.1"/>
    </source>
</evidence>
<feature type="compositionally biased region" description="Acidic residues" evidence="1">
    <location>
        <begin position="502"/>
        <end position="535"/>
    </location>
</feature>
<accession>A0A2G8RXX5</accession>
<evidence type="ECO:0000313" key="3">
    <source>
        <dbReference type="Proteomes" id="UP000230002"/>
    </source>
</evidence>
<dbReference type="AlphaFoldDB" id="A0A2G8RXX5"/>
<dbReference type="Proteomes" id="UP000230002">
    <property type="component" value="Unassembled WGS sequence"/>
</dbReference>
<name>A0A2G8RXX5_9APHY</name>
<dbReference type="OrthoDB" id="2758786at2759"/>
<comment type="caution">
    <text evidence="2">The sequence shown here is derived from an EMBL/GenBank/DDBJ whole genome shotgun (WGS) entry which is preliminary data.</text>
</comment>
<proteinExistence type="predicted"/>
<evidence type="ECO:0000256" key="1">
    <source>
        <dbReference type="SAM" id="MobiDB-lite"/>
    </source>
</evidence>